<dbReference type="EMBL" id="LT906446">
    <property type="protein sequence ID" value="SNV02838.1"/>
    <property type="molecule type" value="Genomic_DNA"/>
</dbReference>
<dbReference type="InterPro" id="IPR008927">
    <property type="entry name" value="6-PGluconate_DH-like_C_sf"/>
</dbReference>
<comment type="similarity">
    <text evidence="1 7">Belongs to the mannitol dehydrogenase family.</text>
</comment>
<evidence type="ECO:0000256" key="3">
    <source>
        <dbReference type="ARBA" id="ARBA00016219"/>
    </source>
</evidence>
<comment type="catalytic activity">
    <reaction evidence="6 7">
        <text>D-mannitol 1-phosphate + NAD(+) = beta-D-fructose 6-phosphate + NADH + H(+)</text>
        <dbReference type="Rhea" id="RHEA:19661"/>
        <dbReference type="ChEBI" id="CHEBI:15378"/>
        <dbReference type="ChEBI" id="CHEBI:57540"/>
        <dbReference type="ChEBI" id="CHEBI:57634"/>
        <dbReference type="ChEBI" id="CHEBI:57945"/>
        <dbReference type="ChEBI" id="CHEBI:61381"/>
        <dbReference type="EC" id="1.1.1.17"/>
    </reaction>
</comment>
<dbReference type="GO" id="GO:0019592">
    <property type="term" value="P:mannitol catabolic process"/>
    <property type="evidence" value="ECO:0007669"/>
    <property type="project" value="TreeGrafter"/>
</dbReference>
<dbReference type="InterPro" id="IPR013131">
    <property type="entry name" value="Mannitol_DH_N"/>
</dbReference>
<evidence type="ECO:0000259" key="9">
    <source>
        <dbReference type="Pfam" id="PF08125"/>
    </source>
</evidence>
<dbReference type="InterPro" id="IPR036291">
    <property type="entry name" value="NAD(P)-bd_dom_sf"/>
</dbReference>
<dbReference type="InterPro" id="IPR013118">
    <property type="entry name" value="Mannitol_DH_C"/>
</dbReference>
<feature type="domain" description="Mannitol dehydrogenase C-terminal" evidence="9">
    <location>
        <begin position="206"/>
        <end position="382"/>
    </location>
</feature>
<dbReference type="Gene3D" id="1.10.1040.10">
    <property type="entry name" value="N-(1-d-carboxylethyl)-l-norvaline Dehydrogenase, domain 2"/>
    <property type="match status" value="1"/>
</dbReference>
<dbReference type="Pfam" id="PF01232">
    <property type="entry name" value="Mannitol_dh"/>
    <property type="match status" value="1"/>
</dbReference>
<accession>A0A239U0B2</accession>
<dbReference type="GO" id="GO:0005829">
    <property type="term" value="C:cytosol"/>
    <property type="evidence" value="ECO:0007669"/>
    <property type="project" value="TreeGrafter"/>
</dbReference>
<evidence type="ECO:0000256" key="7">
    <source>
        <dbReference type="HAMAP-Rule" id="MF_00196"/>
    </source>
</evidence>
<dbReference type="InterPro" id="IPR023028">
    <property type="entry name" value="Mannitol_1_phos_5_DH"/>
</dbReference>
<dbReference type="EC" id="1.1.1.17" evidence="2 7"/>
<keyword evidence="4 7" id="KW-0560">Oxidoreductase</keyword>
<proteinExistence type="inferred from homology"/>
<organism evidence="10 11">
    <name type="scientific">Megamonas hypermegale</name>
    <dbReference type="NCBI Taxonomy" id="158847"/>
    <lineage>
        <taxon>Bacteria</taxon>
        <taxon>Bacillati</taxon>
        <taxon>Bacillota</taxon>
        <taxon>Negativicutes</taxon>
        <taxon>Selenomonadales</taxon>
        <taxon>Selenomonadaceae</taxon>
        <taxon>Megamonas</taxon>
    </lineage>
</organism>
<dbReference type="SUPFAM" id="SSF51735">
    <property type="entry name" value="NAD(P)-binding Rossmann-fold domains"/>
    <property type="match status" value="1"/>
</dbReference>
<dbReference type="GeneID" id="78507677"/>
<dbReference type="InterPro" id="IPR013328">
    <property type="entry name" value="6PGD_dom2"/>
</dbReference>
<feature type="domain" description="Mannitol dehydrogenase N-terminal" evidence="8">
    <location>
        <begin position="1"/>
        <end position="192"/>
    </location>
</feature>
<dbReference type="RefSeq" id="WP_027890197.1">
    <property type="nucleotide sequence ID" value="NZ_CALXYH010000016.1"/>
</dbReference>
<evidence type="ECO:0000256" key="2">
    <source>
        <dbReference type="ARBA" id="ARBA00012939"/>
    </source>
</evidence>
<sequence>MKAVHFGAGNIGRGFIGELLFESGFETTFIDVVQPIIDYINASHSYEMYVIDNNYEKKVIKNVKAVSSITDEPAAVEAICEADIITTSVCVDNLDKIAPTLAKGLKERLNRGGSKVNVMACENAFYATDMLKKALVENKKAPITEAELDEIGAFPNVAVDRIALCKVVDGVKIPQIQSTFELVIEKDKMVDPTAQPIKGAEYVENLGMYLERKLYVFNCGHAATAYFGYYNNRATIFDALEVPEIKADVIAVMKESAMAMTKKYPFTFEELEAYIEKIIKRISLEELHDEVVRVGRSPIRKLNAKDRLVGPALLAEQYGLDNSHLAKAIAAGYAFDCKDDEQAVEIQNYIAENGIEKAVEKYSSLTAEHALYQKVIDAYKALKA</sequence>
<dbReference type="eggNOG" id="COG0246">
    <property type="taxonomic scope" value="Bacteria"/>
</dbReference>
<protein>
    <recommendedName>
        <fullName evidence="3 7">Mannitol-1-phosphate 5-dehydrogenase</fullName>
        <ecNumber evidence="2 7">1.1.1.17</ecNumber>
    </recommendedName>
</protein>
<reference evidence="10 11" key="1">
    <citation type="submission" date="2017-06" db="EMBL/GenBank/DDBJ databases">
        <authorList>
            <consortium name="Pathogen Informatics"/>
        </authorList>
    </citation>
    <scope>NUCLEOTIDE SEQUENCE [LARGE SCALE GENOMIC DNA]</scope>
    <source>
        <strain evidence="10 11">NCTC10570</strain>
    </source>
</reference>
<feature type="binding site" evidence="7">
    <location>
        <begin position="3"/>
        <end position="14"/>
    </location>
    <ligand>
        <name>NAD(+)</name>
        <dbReference type="ChEBI" id="CHEBI:57540"/>
    </ligand>
</feature>
<dbReference type="PANTHER" id="PTHR30524:SF0">
    <property type="entry name" value="ALTRONATE OXIDOREDUCTASE-RELATED"/>
    <property type="match status" value="1"/>
</dbReference>
<evidence type="ECO:0000259" key="8">
    <source>
        <dbReference type="Pfam" id="PF01232"/>
    </source>
</evidence>
<dbReference type="Gene3D" id="3.40.50.720">
    <property type="entry name" value="NAD(P)-binding Rossmann-like Domain"/>
    <property type="match status" value="1"/>
</dbReference>
<keyword evidence="11" id="KW-1185">Reference proteome</keyword>
<dbReference type="SUPFAM" id="SSF48179">
    <property type="entry name" value="6-phosphogluconate dehydrogenase C-terminal domain-like"/>
    <property type="match status" value="1"/>
</dbReference>
<evidence type="ECO:0000256" key="6">
    <source>
        <dbReference type="ARBA" id="ARBA00048615"/>
    </source>
</evidence>
<evidence type="ECO:0000256" key="1">
    <source>
        <dbReference type="ARBA" id="ARBA00006541"/>
    </source>
</evidence>
<evidence type="ECO:0000256" key="5">
    <source>
        <dbReference type="ARBA" id="ARBA00023027"/>
    </source>
</evidence>
<gene>
    <name evidence="7 10" type="primary">mtlD</name>
    <name evidence="10" type="ORF">SAMEA4364220_01684</name>
</gene>
<dbReference type="Pfam" id="PF08125">
    <property type="entry name" value="Mannitol_dh_C"/>
    <property type="match status" value="1"/>
</dbReference>
<dbReference type="InterPro" id="IPR000669">
    <property type="entry name" value="Mannitol_DH"/>
</dbReference>
<name>A0A239U0B2_9FIRM</name>
<evidence type="ECO:0000313" key="11">
    <source>
        <dbReference type="Proteomes" id="UP000215383"/>
    </source>
</evidence>
<dbReference type="PANTHER" id="PTHR30524">
    <property type="entry name" value="MANNITOL-1-PHOSPHATE 5-DEHYDROGENASE"/>
    <property type="match status" value="1"/>
</dbReference>
<dbReference type="AlphaFoldDB" id="A0A239U0B2"/>
<evidence type="ECO:0000256" key="4">
    <source>
        <dbReference type="ARBA" id="ARBA00023002"/>
    </source>
</evidence>
<dbReference type="Proteomes" id="UP000215383">
    <property type="component" value="Chromosome 1"/>
</dbReference>
<dbReference type="OrthoDB" id="271711at2"/>
<dbReference type="GO" id="GO:0008926">
    <property type="term" value="F:mannitol-1-phosphate 5-dehydrogenase activity"/>
    <property type="evidence" value="ECO:0007669"/>
    <property type="project" value="UniProtKB-UniRule"/>
</dbReference>
<dbReference type="HAMAP" id="MF_00196">
    <property type="entry name" value="Mannitol_dehydrog"/>
    <property type="match status" value="1"/>
</dbReference>
<evidence type="ECO:0000313" key="10">
    <source>
        <dbReference type="EMBL" id="SNV02838.1"/>
    </source>
</evidence>
<dbReference type="PRINTS" id="PR00084">
    <property type="entry name" value="MTLDHDRGNASE"/>
</dbReference>
<keyword evidence="5 7" id="KW-0520">NAD</keyword>